<dbReference type="EMBL" id="JAPDDR010000012">
    <property type="protein sequence ID" value="MCW1916075.1"/>
    <property type="molecule type" value="Genomic_DNA"/>
</dbReference>
<keyword evidence="1" id="KW-0732">Signal</keyword>
<gene>
    <name evidence="2" type="ORF">OJ996_20975</name>
</gene>
<evidence type="ECO:0000313" key="2">
    <source>
        <dbReference type="EMBL" id="MCW1916075.1"/>
    </source>
</evidence>
<name>A0ABT3G8A5_9BACT</name>
<dbReference type="Gene3D" id="2.60.120.200">
    <property type="match status" value="1"/>
</dbReference>
<protein>
    <recommendedName>
        <fullName evidence="4">Polysaccharide lyase-like protein</fullName>
    </recommendedName>
</protein>
<feature type="chain" id="PRO_5046705567" description="Polysaccharide lyase-like protein" evidence="1">
    <location>
        <begin position="22"/>
        <end position="307"/>
    </location>
</feature>
<comment type="caution">
    <text evidence="2">The sequence shown here is derived from an EMBL/GenBank/DDBJ whole genome shotgun (WGS) entry which is preliminary data.</text>
</comment>
<accession>A0ABT3G8A5</accession>
<dbReference type="Proteomes" id="UP001165653">
    <property type="component" value="Unassembled WGS sequence"/>
</dbReference>
<keyword evidence="3" id="KW-1185">Reference proteome</keyword>
<sequence length="307" mass="33497">MFFKPVILVMLALPVSLRAGGDPGGKANLAATGGLPSGQGLAAAYPEDKGIANNPEVIFSDDFESGGLGKAWDEIGNKDGKVLSFSGAGSGLGERCLRVEAHLASDTGGGLTKWFEPADIVFIRFYTRFDAGCGYVHHFVTLRANKGLRGGEKWSGFGGAGKKPDGSDRFSTAIEPWGNWGKFAAPGRWNFYSYWHEMDVSRDGNYWGNSFAVPTADLIPKDRWICVEFMLKHNTPGEPDGEQAFWINGALQGHWRGINWRKTESLKANALTLESYITELWTKNPVNVVSFDNVVVAKRYIGPVGKK</sequence>
<dbReference type="RefSeq" id="WP_264515640.1">
    <property type="nucleotide sequence ID" value="NZ_JAPDDR010000012.1"/>
</dbReference>
<evidence type="ECO:0000256" key="1">
    <source>
        <dbReference type="SAM" id="SignalP"/>
    </source>
</evidence>
<evidence type="ECO:0008006" key="4">
    <source>
        <dbReference type="Google" id="ProtNLM"/>
    </source>
</evidence>
<proteinExistence type="predicted"/>
<evidence type="ECO:0000313" key="3">
    <source>
        <dbReference type="Proteomes" id="UP001165653"/>
    </source>
</evidence>
<reference evidence="2" key="1">
    <citation type="submission" date="2022-10" db="EMBL/GenBank/DDBJ databases">
        <title>Luteolibacter sp. GHJ8, whole genome shotgun sequencing project.</title>
        <authorList>
            <person name="Zhao G."/>
            <person name="Shen L."/>
        </authorList>
    </citation>
    <scope>NUCLEOTIDE SEQUENCE</scope>
    <source>
        <strain evidence="2">GHJ8</strain>
    </source>
</reference>
<feature type="signal peptide" evidence="1">
    <location>
        <begin position="1"/>
        <end position="21"/>
    </location>
</feature>
<organism evidence="2 3">
    <name type="scientific">Luteolibacter rhizosphaerae</name>
    <dbReference type="NCBI Taxonomy" id="2989719"/>
    <lineage>
        <taxon>Bacteria</taxon>
        <taxon>Pseudomonadati</taxon>
        <taxon>Verrucomicrobiota</taxon>
        <taxon>Verrucomicrobiia</taxon>
        <taxon>Verrucomicrobiales</taxon>
        <taxon>Verrucomicrobiaceae</taxon>
        <taxon>Luteolibacter</taxon>
    </lineage>
</organism>